<feature type="domain" description="MD-2-related lipid-recognition" evidence="2">
    <location>
        <begin position="84"/>
        <end position="168"/>
    </location>
</feature>
<dbReference type="Proteomes" id="UP000694865">
    <property type="component" value="Unplaced"/>
</dbReference>
<dbReference type="Pfam" id="PF02221">
    <property type="entry name" value="E1_DerP2_DerF2"/>
    <property type="match status" value="1"/>
</dbReference>
<dbReference type="InterPro" id="IPR014756">
    <property type="entry name" value="Ig_E-set"/>
</dbReference>
<sequence>MADVSTWTICGLIFCLLQTQGHVLRGLGPVATDDSLKPQVRRCDSEELDFKMELLPDEPLQLSRKRYDLTFETTWPHDLTSGVITTMLYLEDRMILEYSADACRTFGLKRYKTVGIACPLKQDETYYYKGPFVLHWDNFTAEPGHYHGNITIQNENNEPMFCADVSWTILG</sequence>
<dbReference type="RefSeq" id="XP_006820377.1">
    <property type="nucleotide sequence ID" value="XM_006820314.1"/>
</dbReference>
<protein>
    <submittedName>
        <fullName evidence="4">Uncharacterized protein LOC102801365</fullName>
    </submittedName>
</protein>
<dbReference type="Gene3D" id="2.60.40.770">
    <property type="match status" value="1"/>
</dbReference>
<feature type="signal peptide" evidence="1">
    <location>
        <begin position="1"/>
        <end position="21"/>
    </location>
</feature>
<evidence type="ECO:0000256" key="1">
    <source>
        <dbReference type="SAM" id="SignalP"/>
    </source>
</evidence>
<evidence type="ECO:0000259" key="2">
    <source>
        <dbReference type="Pfam" id="PF02221"/>
    </source>
</evidence>
<evidence type="ECO:0000313" key="4">
    <source>
        <dbReference type="RefSeq" id="XP_006820377.1"/>
    </source>
</evidence>
<accession>A0ABM0MK36</accession>
<name>A0ABM0MK36_SACKO</name>
<organism evidence="3 4">
    <name type="scientific">Saccoglossus kowalevskii</name>
    <name type="common">Acorn worm</name>
    <dbReference type="NCBI Taxonomy" id="10224"/>
    <lineage>
        <taxon>Eukaryota</taxon>
        <taxon>Metazoa</taxon>
        <taxon>Hemichordata</taxon>
        <taxon>Enteropneusta</taxon>
        <taxon>Harrimaniidae</taxon>
        <taxon>Saccoglossus</taxon>
    </lineage>
</organism>
<keyword evidence="3" id="KW-1185">Reference proteome</keyword>
<feature type="chain" id="PRO_5047393425" evidence="1">
    <location>
        <begin position="22"/>
        <end position="171"/>
    </location>
</feature>
<keyword evidence="1" id="KW-0732">Signal</keyword>
<gene>
    <name evidence="4" type="primary">LOC102801365</name>
</gene>
<dbReference type="SUPFAM" id="SSF81296">
    <property type="entry name" value="E set domains"/>
    <property type="match status" value="1"/>
</dbReference>
<reference evidence="4" key="1">
    <citation type="submission" date="2025-08" db="UniProtKB">
        <authorList>
            <consortium name="RefSeq"/>
        </authorList>
    </citation>
    <scope>IDENTIFICATION</scope>
    <source>
        <tissue evidence="4">Testes</tissue>
    </source>
</reference>
<dbReference type="InterPro" id="IPR003172">
    <property type="entry name" value="ML_dom"/>
</dbReference>
<dbReference type="GeneID" id="102801365"/>
<proteinExistence type="predicted"/>
<evidence type="ECO:0000313" key="3">
    <source>
        <dbReference type="Proteomes" id="UP000694865"/>
    </source>
</evidence>